<protein>
    <submittedName>
        <fullName evidence="1">HDC17287</fullName>
    </submittedName>
</protein>
<dbReference type="AlphaFoldDB" id="Q6IIR9"/>
<accession>Q6IIR9</accession>
<proteinExistence type="predicted"/>
<organism evidence="1">
    <name type="scientific">Drosophila melanogaster</name>
    <name type="common">Fruit fly</name>
    <dbReference type="NCBI Taxonomy" id="7227"/>
    <lineage>
        <taxon>Eukaryota</taxon>
        <taxon>Metazoa</taxon>
        <taxon>Ecdysozoa</taxon>
        <taxon>Arthropoda</taxon>
        <taxon>Hexapoda</taxon>
        <taxon>Insecta</taxon>
        <taxon>Pterygota</taxon>
        <taxon>Neoptera</taxon>
        <taxon>Endopterygota</taxon>
        <taxon>Diptera</taxon>
        <taxon>Brachycera</taxon>
        <taxon>Muscomorpha</taxon>
        <taxon>Ephydroidea</taxon>
        <taxon>Drosophilidae</taxon>
        <taxon>Drosophila</taxon>
        <taxon>Sophophora</taxon>
    </lineage>
</organism>
<evidence type="ECO:0000313" key="1">
    <source>
        <dbReference type="EMBL" id="DAA03197.1"/>
    </source>
</evidence>
<dbReference type="EMBL" id="BK002997">
    <property type="protein sequence ID" value="DAA03197.1"/>
    <property type="molecule type" value="Genomic_DNA"/>
</dbReference>
<name>Q6IIR9_DROME</name>
<reference evidence="1" key="1">
    <citation type="journal article" date="2003" name="Genome Biol.">
        <title>An integrated gene annotation and transcriptional profiling approach towards the full gene content of the Drosophila genome.</title>
        <authorList>
            <person name="Hild M."/>
            <person name="Beckmann B."/>
            <person name="Haas S.A."/>
            <person name="Koch B."/>
            <person name="Solovyev V."/>
            <person name="Busold C."/>
            <person name="Fellenberg K."/>
            <person name="Boutros M."/>
            <person name="Vingron M."/>
            <person name="Sauer F."/>
            <person name="Hoheisel J.D."/>
            <person name="Paro R."/>
        </authorList>
    </citation>
    <scope>NUCLEOTIDE SEQUENCE</scope>
</reference>
<gene>
    <name evidence="1" type="ORF">HDC17287</name>
</gene>
<sequence length="130" mass="14065">MAKIWVQLQLGKIMLIRVQRIGEAQFLMSAHSGRRMTTPGTLYRLASGSAATPATPTNSPYGQPAKPYAVGSIQNGSERNRILELLRAPNSLTSPTLEPSSKGLLNGPGQNNCFLNCAVQSICDNLQHHH</sequence>
<dbReference type="ExpressionAtlas" id="Q6IIR9">
    <property type="expression patterns" value="baseline and differential"/>
</dbReference>
<dbReference type="VEuPathDB" id="VectorBase:FBgn0000542"/>
<dbReference type="OrthoDB" id="205782at2759"/>